<dbReference type="PANTHER" id="PTHR37437">
    <property type="entry name" value="LIPOCALIN-RELATED PROTEIN-RELATED"/>
    <property type="match status" value="1"/>
</dbReference>
<dbReference type="PANTHER" id="PTHR37437:SF1">
    <property type="entry name" value="LIPOCALIN-RELATED PROTEIN"/>
    <property type="match status" value="1"/>
</dbReference>
<dbReference type="AlphaFoldDB" id="A0A8B7YCF9"/>
<dbReference type="RefSeq" id="XP_022089366.1">
    <property type="nucleotide sequence ID" value="XM_022233674.1"/>
</dbReference>
<feature type="domain" description="Lipocalin/cytosolic fatty-acid binding" evidence="2">
    <location>
        <begin position="242"/>
        <end position="369"/>
    </location>
</feature>
<proteinExistence type="predicted"/>
<dbReference type="CDD" id="cd19438">
    <property type="entry name" value="lipocalin_Blc-like"/>
    <property type="match status" value="2"/>
</dbReference>
<evidence type="ECO:0000313" key="4">
    <source>
        <dbReference type="RefSeq" id="XP_022089366.1"/>
    </source>
</evidence>
<dbReference type="OrthoDB" id="565904at2759"/>
<dbReference type="Proteomes" id="UP000694845">
    <property type="component" value="Unplaced"/>
</dbReference>
<dbReference type="Gene3D" id="2.40.128.20">
    <property type="match status" value="2"/>
</dbReference>
<evidence type="ECO:0000313" key="3">
    <source>
        <dbReference type="Proteomes" id="UP000694845"/>
    </source>
</evidence>
<organism evidence="3 4">
    <name type="scientific">Acanthaster planci</name>
    <name type="common">Crown-of-thorns starfish</name>
    <dbReference type="NCBI Taxonomy" id="133434"/>
    <lineage>
        <taxon>Eukaryota</taxon>
        <taxon>Metazoa</taxon>
        <taxon>Echinodermata</taxon>
        <taxon>Eleutherozoa</taxon>
        <taxon>Asterozoa</taxon>
        <taxon>Asteroidea</taxon>
        <taxon>Valvatacea</taxon>
        <taxon>Valvatida</taxon>
        <taxon>Acanthasteridae</taxon>
        <taxon>Acanthaster</taxon>
    </lineage>
</organism>
<gene>
    <name evidence="4" type="primary">LOC110978570</name>
</gene>
<reference evidence="4" key="1">
    <citation type="submission" date="2025-08" db="UniProtKB">
        <authorList>
            <consortium name="RefSeq"/>
        </authorList>
    </citation>
    <scope>IDENTIFICATION</scope>
</reference>
<feature type="domain" description="Lipocalin/cytosolic fatty-acid binding" evidence="2">
    <location>
        <begin position="25"/>
        <end position="166"/>
    </location>
</feature>
<dbReference type="InterPro" id="IPR012674">
    <property type="entry name" value="Calycin"/>
</dbReference>
<dbReference type="KEGG" id="aplc:110978570"/>
<dbReference type="InterPro" id="IPR047202">
    <property type="entry name" value="Lipocalin_Blc-like_dom"/>
</dbReference>
<evidence type="ECO:0000259" key="2">
    <source>
        <dbReference type="Pfam" id="PF08212"/>
    </source>
</evidence>
<accession>A0A8B7YCF9</accession>
<keyword evidence="1" id="KW-0732">Signal</keyword>
<feature type="chain" id="PRO_5034760711" evidence="1">
    <location>
        <begin position="18"/>
        <end position="416"/>
    </location>
</feature>
<dbReference type="SUPFAM" id="SSF50814">
    <property type="entry name" value="Lipocalins"/>
    <property type="match status" value="2"/>
</dbReference>
<sequence length="416" mass="46604">MRALRVFLFAVFTVCSGDIPTVTKLDLKAYVGRWYQPFQNRWTKIVNVDLDSVCTTADYKIINQTFVSVYNAGREGWPEGKRRDIAGFAYIPDPSQPGRLKVVLDGVPTAGDYLIIKLGPIIDGQYQYAVVTSSGDRALYVLARNPISFLDKYAEEVLKFLDDNGYRGFLKKPLPLLQATNCGYPESSGGWLTSCVLSDTEYKLYTARKMVKIFSAVVALCLAGTGLGAPAYFSPPKTVSELDVQSYLGRWYQMFADLVVVSTFERNADCVTADYGLNPNNTISVYNANTDGSPTGPRKAIKGYAYVPNKNEPGQLLVKFPVNPIPGPYWVIQLGPKETTWRNAQPQYQYSIVSDPMRAGLFVLARDPADFRSRFQADVLQWLKVNQFDHFYNKPIETVQTEACKYPPADGKPEKW</sequence>
<keyword evidence="3" id="KW-1185">Reference proteome</keyword>
<dbReference type="GeneID" id="110978570"/>
<dbReference type="InterPro" id="IPR000566">
    <property type="entry name" value="Lipocln_cytosolic_FA-bd_dom"/>
</dbReference>
<dbReference type="Pfam" id="PF08212">
    <property type="entry name" value="Lipocalin_2"/>
    <property type="match status" value="2"/>
</dbReference>
<name>A0A8B7YCF9_ACAPL</name>
<feature type="signal peptide" evidence="1">
    <location>
        <begin position="1"/>
        <end position="17"/>
    </location>
</feature>
<evidence type="ECO:0000256" key="1">
    <source>
        <dbReference type="SAM" id="SignalP"/>
    </source>
</evidence>
<protein>
    <submittedName>
        <fullName evidence="4">Uncharacterized protein LOC110978570</fullName>
    </submittedName>
</protein>